<feature type="domain" description="SAP" evidence="4">
    <location>
        <begin position="9"/>
        <end position="43"/>
    </location>
</feature>
<evidence type="ECO:0000256" key="1">
    <source>
        <dbReference type="ARBA" id="ARBA00022553"/>
    </source>
</evidence>
<dbReference type="InterPro" id="IPR003034">
    <property type="entry name" value="SAP_dom"/>
</dbReference>
<feature type="compositionally biased region" description="Basic and acidic residues" evidence="3">
    <location>
        <begin position="127"/>
        <end position="140"/>
    </location>
</feature>
<keyword evidence="1" id="KW-0597">Phosphoprotein</keyword>
<evidence type="ECO:0000313" key="5">
    <source>
        <dbReference type="EMBL" id="KAK9766963.1"/>
    </source>
</evidence>
<accession>A0ABR2WZL2</accession>
<dbReference type="InterPro" id="IPR040746">
    <property type="entry name" value="THO1_MOS11_C"/>
</dbReference>
<dbReference type="SMART" id="SM00513">
    <property type="entry name" value="SAP"/>
    <property type="match status" value="1"/>
</dbReference>
<keyword evidence="6" id="KW-1185">Reference proteome</keyword>
<comment type="caution">
    <text evidence="5">The sequence shown here is derived from an EMBL/GenBank/DDBJ whole genome shotgun (WGS) entry which is preliminary data.</text>
</comment>
<gene>
    <name evidence="5" type="primary">MOB1_2</name>
    <name evidence="5" type="ORF">K7432_003556</name>
</gene>
<evidence type="ECO:0000256" key="3">
    <source>
        <dbReference type="SAM" id="MobiDB-lite"/>
    </source>
</evidence>
<dbReference type="PANTHER" id="PTHR46551">
    <property type="entry name" value="SAP DOMAIN-CONTAINING RIBONUCLEOPROTEIN"/>
    <property type="match status" value="1"/>
</dbReference>
<dbReference type="EMBL" id="JASJQH010000110">
    <property type="protein sequence ID" value="KAK9766963.1"/>
    <property type="molecule type" value="Genomic_DNA"/>
</dbReference>
<comment type="similarity">
    <text evidence="2">Belongs to the SAP domain-containing ribonucleoprotein family.</text>
</comment>
<reference evidence="5 6" key="1">
    <citation type="submission" date="2023-04" db="EMBL/GenBank/DDBJ databases">
        <title>Genome of Basidiobolus ranarum AG-B5.</title>
        <authorList>
            <person name="Stajich J.E."/>
            <person name="Carter-House D."/>
            <person name="Gryganskyi A."/>
        </authorList>
    </citation>
    <scope>NUCLEOTIDE SEQUENCE [LARGE SCALE GENOMIC DNA]</scope>
    <source>
        <strain evidence="5 6">AG-B5</strain>
    </source>
</reference>
<name>A0ABR2WZL2_9FUNG</name>
<dbReference type="Pfam" id="PF18592">
    <property type="entry name" value="Tho1_MOS11_C"/>
    <property type="match status" value="1"/>
</dbReference>
<evidence type="ECO:0000259" key="4">
    <source>
        <dbReference type="PROSITE" id="PS50800"/>
    </source>
</evidence>
<proteinExistence type="inferred from homology"/>
<dbReference type="SUPFAM" id="SSF68906">
    <property type="entry name" value="SAP domain"/>
    <property type="match status" value="1"/>
</dbReference>
<dbReference type="InterPro" id="IPR036361">
    <property type="entry name" value="SAP_dom_sf"/>
</dbReference>
<dbReference type="Pfam" id="PF02037">
    <property type="entry name" value="SAP"/>
    <property type="match status" value="1"/>
</dbReference>
<feature type="compositionally biased region" description="Basic and acidic residues" evidence="3">
    <location>
        <begin position="100"/>
        <end position="112"/>
    </location>
</feature>
<sequence length="286" mass="31690">MSTLDLTSLKKLKVADLKELLTKEGLSVAGKKEDLLARISEHYKIKGSHEDEELPDLAPPENFDWNEAGLSNDADLPPELRGDTNDAEASENTEVQLPEELIKSDTPAKEESDVPPTDSLEQPISEVKVDEEKVEEKVVEDNSVNAKAEEAIVAAELEKRRQRALRFGIPLSDSTKVVERSMKFGTTTSEGDAAKVSSLDLPLGERKGNRGRGGKPGNTVLRNNVQIEPETLKKRQERFGVVNKKLASQVPLDPEEEERRRKRAERFGDALQSQNESPSKKSKSEA</sequence>
<feature type="region of interest" description="Disordered" evidence="3">
    <location>
        <begin position="187"/>
        <end position="286"/>
    </location>
</feature>
<dbReference type="PROSITE" id="PS50800">
    <property type="entry name" value="SAP"/>
    <property type="match status" value="1"/>
</dbReference>
<protein>
    <submittedName>
        <fullName evidence="5">Mitotic exit network component</fullName>
    </submittedName>
</protein>
<dbReference type="InterPro" id="IPR052240">
    <property type="entry name" value="SAP_domain_ribonucleoprotein"/>
</dbReference>
<dbReference type="Gene3D" id="1.10.720.30">
    <property type="entry name" value="SAP domain"/>
    <property type="match status" value="1"/>
</dbReference>
<feature type="region of interest" description="Disordered" evidence="3">
    <location>
        <begin position="44"/>
        <end position="143"/>
    </location>
</feature>
<dbReference type="PANTHER" id="PTHR46551:SF1">
    <property type="entry name" value="SAP DOMAIN-CONTAINING RIBONUCLEOPROTEIN"/>
    <property type="match status" value="1"/>
</dbReference>
<evidence type="ECO:0000313" key="6">
    <source>
        <dbReference type="Proteomes" id="UP001479436"/>
    </source>
</evidence>
<evidence type="ECO:0000256" key="2">
    <source>
        <dbReference type="ARBA" id="ARBA00046328"/>
    </source>
</evidence>
<organism evidence="5 6">
    <name type="scientific">Basidiobolus ranarum</name>
    <dbReference type="NCBI Taxonomy" id="34480"/>
    <lineage>
        <taxon>Eukaryota</taxon>
        <taxon>Fungi</taxon>
        <taxon>Fungi incertae sedis</taxon>
        <taxon>Zoopagomycota</taxon>
        <taxon>Entomophthoromycotina</taxon>
        <taxon>Basidiobolomycetes</taxon>
        <taxon>Basidiobolales</taxon>
        <taxon>Basidiobolaceae</taxon>
        <taxon>Basidiobolus</taxon>
    </lineage>
</organism>
<dbReference type="Proteomes" id="UP001479436">
    <property type="component" value="Unassembled WGS sequence"/>
</dbReference>